<evidence type="ECO:0000256" key="1">
    <source>
        <dbReference type="SAM" id="Phobius"/>
    </source>
</evidence>
<keyword evidence="1" id="KW-1133">Transmembrane helix</keyword>
<comment type="caution">
    <text evidence="2">The sequence shown here is derived from an EMBL/GenBank/DDBJ whole genome shotgun (WGS) entry which is preliminary data.</text>
</comment>
<name>A0ABW7NCD3_9BACT</name>
<keyword evidence="3" id="KW-1185">Reference proteome</keyword>
<evidence type="ECO:0000313" key="2">
    <source>
        <dbReference type="EMBL" id="MFH6985292.1"/>
    </source>
</evidence>
<organism evidence="2 3">
    <name type="scientific">Marinoscillum luteum</name>
    <dbReference type="NCBI Taxonomy" id="861051"/>
    <lineage>
        <taxon>Bacteria</taxon>
        <taxon>Pseudomonadati</taxon>
        <taxon>Bacteroidota</taxon>
        <taxon>Cytophagia</taxon>
        <taxon>Cytophagales</taxon>
        <taxon>Reichenbachiellaceae</taxon>
        <taxon>Marinoscillum</taxon>
    </lineage>
</organism>
<dbReference type="Proteomes" id="UP001610063">
    <property type="component" value="Unassembled WGS sequence"/>
</dbReference>
<evidence type="ECO:0008006" key="4">
    <source>
        <dbReference type="Google" id="ProtNLM"/>
    </source>
</evidence>
<accession>A0ABW7NCD3</accession>
<gene>
    <name evidence="2" type="ORF">ACHKAR_17700</name>
</gene>
<keyword evidence="1" id="KW-0812">Transmembrane</keyword>
<sequence>MLELIAMFSIGKTIRNIAVEKRLKPSPFIVNMVLLWLGFEFVGAFIGLTIFNNLMGGYFCGLAGAAIGGYLGYQRVVRAEPEVY</sequence>
<dbReference type="EMBL" id="JBIPKE010000019">
    <property type="protein sequence ID" value="MFH6985292.1"/>
    <property type="molecule type" value="Genomic_DNA"/>
</dbReference>
<dbReference type="RefSeq" id="WP_159582669.1">
    <property type="nucleotide sequence ID" value="NZ_JBIPKE010000019.1"/>
</dbReference>
<keyword evidence="1" id="KW-0472">Membrane</keyword>
<proteinExistence type="predicted"/>
<feature type="transmembrane region" description="Helical" evidence="1">
    <location>
        <begin position="56"/>
        <end position="73"/>
    </location>
</feature>
<feature type="transmembrane region" description="Helical" evidence="1">
    <location>
        <begin position="28"/>
        <end position="50"/>
    </location>
</feature>
<protein>
    <recommendedName>
        <fullName evidence="4">Holin</fullName>
    </recommendedName>
</protein>
<reference evidence="2 3" key="1">
    <citation type="journal article" date="2013" name="Int. J. Syst. Evol. Microbiol.">
        <title>Marinoscillum luteum sp. nov., isolated from marine sediment.</title>
        <authorList>
            <person name="Cha I.T."/>
            <person name="Park S.J."/>
            <person name="Kim S.J."/>
            <person name="Kim J.G."/>
            <person name="Jung M.Y."/>
            <person name="Shin K.S."/>
            <person name="Kwon K.K."/>
            <person name="Yang S.H."/>
            <person name="Seo Y.S."/>
            <person name="Rhee S.K."/>
        </authorList>
    </citation>
    <scope>NUCLEOTIDE SEQUENCE [LARGE SCALE GENOMIC DNA]</scope>
    <source>
        <strain evidence="2 3">KCTC 23939</strain>
    </source>
</reference>
<evidence type="ECO:0000313" key="3">
    <source>
        <dbReference type="Proteomes" id="UP001610063"/>
    </source>
</evidence>